<comment type="caution">
    <text evidence="2">The sequence shown here is derived from an EMBL/GenBank/DDBJ whole genome shotgun (WGS) entry which is preliminary data.</text>
</comment>
<sequence length="81" mass="8468">MAGCRTRLAGGFPPGEILRLRVRGTADGYRLTATAAERDDAPVLADARITACRTDARIASPPTESGARVTPTESGARVTAR</sequence>
<feature type="region of interest" description="Disordered" evidence="1">
    <location>
        <begin position="56"/>
        <end position="81"/>
    </location>
</feature>
<dbReference type="Proteomes" id="UP001551329">
    <property type="component" value="Unassembled WGS sequence"/>
</dbReference>
<protein>
    <submittedName>
        <fullName evidence="2">Uncharacterized protein</fullName>
    </submittedName>
</protein>
<dbReference type="RefSeq" id="WP_358473023.1">
    <property type="nucleotide sequence ID" value="NZ_JBEZAE010000028.1"/>
</dbReference>
<organism evidence="2 3">
    <name type="scientific">Streptomyces narbonensis</name>
    <dbReference type="NCBI Taxonomy" id="67333"/>
    <lineage>
        <taxon>Bacteria</taxon>
        <taxon>Bacillati</taxon>
        <taxon>Actinomycetota</taxon>
        <taxon>Actinomycetes</taxon>
        <taxon>Kitasatosporales</taxon>
        <taxon>Streptomycetaceae</taxon>
        <taxon>Streptomyces</taxon>
    </lineage>
</organism>
<evidence type="ECO:0000313" key="2">
    <source>
        <dbReference type="EMBL" id="MEU7074629.1"/>
    </source>
</evidence>
<evidence type="ECO:0000313" key="3">
    <source>
        <dbReference type="Proteomes" id="UP001551329"/>
    </source>
</evidence>
<keyword evidence="3" id="KW-1185">Reference proteome</keyword>
<gene>
    <name evidence="2" type="ORF">AB0A88_31515</name>
</gene>
<name>A0ABV3CIM4_9ACTN</name>
<accession>A0ABV3CIM4</accession>
<dbReference type="EMBL" id="JBEZAE010000028">
    <property type="protein sequence ID" value="MEU7074629.1"/>
    <property type="molecule type" value="Genomic_DNA"/>
</dbReference>
<reference evidence="2 3" key="1">
    <citation type="submission" date="2024-06" db="EMBL/GenBank/DDBJ databases">
        <title>The Natural Products Discovery Center: Release of the First 8490 Sequenced Strains for Exploring Actinobacteria Biosynthetic Diversity.</title>
        <authorList>
            <person name="Kalkreuter E."/>
            <person name="Kautsar S.A."/>
            <person name="Yang D."/>
            <person name="Bader C.D."/>
            <person name="Teijaro C.N."/>
            <person name="Fluegel L."/>
            <person name="Davis C.M."/>
            <person name="Simpson J.R."/>
            <person name="Lauterbach L."/>
            <person name="Steele A.D."/>
            <person name="Gui C."/>
            <person name="Meng S."/>
            <person name="Li G."/>
            <person name="Viehrig K."/>
            <person name="Ye F."/>
            <person name="Su P."/>
            <person name="Kiefer A.F."/>
            <person name="Nichols A."/>
            <person name="Cepeda A.J."/>
            <person name="Yan W."/>
            <person name="Fan B."/>
            <person name="Jiang Y."/>
            <person name="Adhikari A."/>
            <person name="Zheng C.-J."/>
            <person name="Schuster L."/>
            <person name="Cowan T.M."/>
            <person name="Smanski M.J."/>
            <person name="Chevrette M.G."/>
            <person name="De Carvalho L.P.S."/>
            <person name="Shen B."/>
        </authorList>
    </citation>
    <scope>NUCLEOTIDE SEQUENCE [LARGE SCALE GENOMIC DNA]</scope>
    <source>
        <strain evidence="2 3">NPDC045974</strain>
    </source>
</reference>
<evidence type="ECO:0000256" key="1">
    <source>
        <dbReference type="SAM" id="MobiDB-lite"/>
    </source>
</evidence>
<proteinExistence type="predicted"/>